<comment type="caution">
    <text evidence="8">The sequence shown here is derived from an EMBL/GenBank/DDBJ whole genome shotgun (WGS) entry which is preliminary data.</text>
</comment>
<dbReference type="EMBL" id="JACVXA010000099">
    <property type="protein sequence ID" value="MBE3640503.1"/>
    <property type="molecule type" value="Genomic_DNA"/>
</dbReference>
<dbReference type="PANTHER" id="PTHR23521:SF3">
    <property type="entry name" value="MFS TRANSPORTER"/>
    <property type="match status" value="1"/>
</dbReference>
<keyword evidence="9" id="KW-1185">Reference proteome</keyword>
<feature type="transmembrane region" description="Helical" evidence="6">
    <location>
        <begin position="265"/>
        <end position="282"/>
    </location>
</feature>
<evidence type="ECO:0000313" key="9">
    <source>
        <dbReference type="Proteomes" id="UP000609121"/>
    </source>
</evidence>
<feature type="transmembrane region" description="Helical" evidence="6">
    <location>
        <begin position="97"/>
        <end position="119"/>
    </location>
</feature>
<dbReference type="CDD" id="cd17477">
    <property type="entry name" value="MFS_YcaD_like"/>
    <property type="match status" value="1"/>
</dbReference>
<dbReference type="SUPFAM" id="SSF103473">
    <property type="entry name" value="MFS general substrate transporter"/>
    <property type="match status" value="1"/>
</dbReference>
<dbReference type="Pfam" id="PF07690">
    <property type="entry name" value="MFS_1"/>
    <property type="match status" value="1"/>
</dbReference>
<feature type="transmembrane region" description="Helical" evidence="6">
    <location>
        <begin position="328"/>
        <end position="347"/>
    </location>
</feature>
<dbReference type="AlphaFoldDB" id="A0A8J6YWK1"/>
<reference evidence="8" key="1">
    <citation type="submission" date="2020-09" db="EMBL/GenBank/DDBJ databases">
        <title>A novel bacterium of genus Mangrovicoccus, isolated from South China Sea.</title>
        <authorList>
            <person name="Huang H."/>
            <person name="Mo K."/>
            <person name="Hu Y."/>
        </authorList>
    </citation>
    <scope>NUCLEOTIDE SEQUENCE</scope>
    <source>
        <strain evidence="8">HB182678</strain>
    </source>
</reference>
<feature type="transmembrane region" description="Helical" evidence="6">
    <location>
        <begin position="199"/>
        <end position="223"/>
    </location>
</feature>
<comment type="subcellular location">
    <subcellularLocation>
        <location evidence="1">Membrane</location>
    </subcellularLocation>
</comment>
<organism evidence="8 9">
    <name type="scientific">Mangrovicoccus algicola</name>
    <dbReference type="NCBI Taxonomy" id="2771008"/>
    <lineage>
        <taxon>Bacteria</taxon>
        <taxon>Pseudomonadati</taxon>
        <taxon>Pseudomonadota</taxon>
        <taxon>Alphaproteobacteria</taxon>
        <taxon>Rhodobacterales</taxon>
        <taxon>Paracoccaceae</taxon>
        <taxon>Mangrovicoccus</taxon>
    </lineage>
</organism>
<feature type="transmembrane region" description="Helical" evidence="6">
    <location>
        <begin position="42"/>
        <end position="61"/>
    </location>
</feature>
<dbReference type="PROSITE" id="PS50850">
    <property type="entry name" value="MFS"/>
    <property type="match status" value="1"/>
</dbReference>
<feature type="transmembrane region" description="Helical" evidence="6">
    <location>
        <begin position="353"/>
        <end position="371"/>
    </location>
</feature>
<feature type="transmembrane region" description="Helical" evidence="6">
    <location>
        <begin position="235"/>
        <end position="253"/>
    </location>
</feature>
<feature type="transmembrane region" description="Helical" evidence="6">
    <location>
        <begin position="131"/>
        <end position="152"/>
    </location>
</feature>
<evidence type="ECO:0000256" key="5">
    <source>
        <dbReference type="SAM" id="MobiDB-lite"/>
    </source>
</evidence>
<dbReference type="Pfam" id="PF00083">
    <property type="entry name" value="Sugar_tr"/>
    <property type="match status" value="1"/>
</dbReference>
<dbReference type="InterPro" id="IPR011701">
    <property type="entry name" value="MFS"/>
</dbReference>
<keyword evidence="2 6" id="KW-0812">Transmembrane</keyword>
<name>A0A8J6YWK1_9RHOB</name>
<evidence type="ECO:0000256" key="6">
    <source>
        <dbReference type="SAM" id="Phobius"/>
    </source>
</evidence>
<dbReference type="InterPro" id="IPR020846">
    <property type="entry name" value="MFS_dom"/>
</dbReference>
<dbReference type="Proteomes" id="UP000609121">
    <property type="component" value="Unassembled WGS sequence"/>
</dbReference>
<evidence type="ECO:0000256" key="3">
    <source>
        <dbReference type="ARBA" id="ARBA00022989"/>
    </source>
</evidence>
<feature type="domain" description="Major facilitator superfamily (MFS) profile" evidence="7">
    <location>
        <begin position="199"/>
        <end position="424"/>
    </location>
</feature>
<dbReference type="InterPro" id="IPR036259">
    <property type="entry name" value="MFS_trans_sf"/>
</dbReference>
<dbReference type="InterPro" id="IPR005828">
    <property type="entry name" value="MFS_sugar_transport-like"/>
</dbReference>
<evidence type="ECO:0000259" key="7">
    <source>
        <dbReference type="PROSITE" id="PS50850"/>
    </source>
</evidence>
<accession>A0A8J6YWK1</accession>
<evidence type="ECO:0000256" key="1">
    <source>
        <dbReference type="ARBA" id="ARBA00004370"/>
    </source>
</evidence>
<dbReference type="RefSeq" id="WP_193186780.1">
    <property type="nucleotide sequence ID" value="NZ_JACVXA010000099.1"/>
</dbReference>
<gene>
    <name evidence="8" type="ORF">ICN82_20050</name>
</gene>
<feature type="transmembrane region" description="Helical" evidence="6">
    <location>
        <begin position="288"/>
        <end position="307"/>
    </location>
</feature>
<keyword evidence="4 6" id="KW-0472">Membrane</keyword>
<dbReference type="Gene3D" id="1.20.1250.20">
    <property type="entry name" value="MFS general substrate transporter like domains"/>
    <property type="match status" value="2"/>
</dbReference>
<dbReference type="GO" id="GO:0022857">
    <property type="term" value="F:transmembrane transporter activity"/>
    <property type="evidence" value="ECO:0007669"/>
    <property type="project" value="InterPro"/>
</dbReference>
<protein>
    <submittedName>
        <fullName evidence="8">MFS transporter</fullName>
    </submittedName>
</protein>
<dbReference type="PANTHER" id="PTHR23521">
    <property type="entry name" value="TRANSPORTER MFS SUPERFAMILY"/>
    <property type="match status" value="1"/>
</dbReference>
<feature type="transmembrane region" description="Helical" evidence="6">
    <location>
        <begin position="158"/>
        <end position="179"/>
    </location>
</feature>
<dbReference type="InterPro" id="IPR047200">
    <property type="entry name" value="MFS_YcaD-like"/>
</dbReference>
<keyword evidence="3 6" id="KW-1133">Transmembrane helix</keyword>
<feature type="transmembrane region" description="Helical" evidence="6">
    <location>
        <begin position="73"/>
        <end position="91"/>
    </location>
</feature>
<evidence type="ECO:0000256" key="4">
    <source>
        <dbReference type="ARBA" id="ARBA00023136"/>
    </source>
</evidence>
<evidence type="ECO:0000313" key="8">
    <source>
        <dbReference type="EMBL" id="MBE3640503.1"/>
    </source>
</evidence>
<feature type="compositionally biased region" description="Acidic residues" evidence="5">
    <location>
        <begin position="407"/>
        <end position="424"/>
    </location>
</feature>
<feature type="region of interest" description="Disordered" evidence="5">
    <location>
        <begin position="405"/>
        <end position="424"/>
    </location>
</feature>
<evidence type="ECO:0000256" key="2">
    <source>
        <dbReference type="ARBA" id="ARBA00022692"/>
    </source>
</evidence>
<sequence>MFRAFVMSWPLFLGIFLLMVGNGSQGTLLGIRGGMEGFSTFELSLVMSAYFAGFLGGSQLAPEMIRRVGHIRVFAALASFISAILILYPTITDPWVWIALRVVFGFCMCGVYVTAESWLNSSTPNNLRGQTLSLYMIVQTSGIVLAQGLSMLGDPAQYVLFVVVSVLVSISFAPILLSVTPTPTFGSTKRMGIGRLFKVSPLGCIGILLMGGVYSATFGMASVFGTRAGLSVSQISLFIAAIYLGGLVCQFPIGWLSDRMDRRQLILAAAAAGALGAAVPLLSLSFPVVLLAGAVIGGVSNPLYGLLVAHTADFLEPDDMASASGQLLFLNGFAAVIGPVVTGFAMGSVGPNGFFLFLLGLFAILTIYAGYRMTQRPAPDASETGEFAPVLPTASLVTMEAAAESYMDQEETAADDDEEEDHAA</sequence>
<proteinExistence type="predicted"/>
<dbReference type="GO" id="GO:0005886">
    <property type="term" value="C:plasma membrane"/>
    <property type="evidence" value="ECO:0007669"/>
    <property type="project" value="TreeGrafter"/>
</dbReference>